<keyword evidence="4" id="KW-0812">Transmembrane</keyword>
<dbReference type="PROSITE" id="PS50082">
    <property type="entry name" value="WD_REPEATS_2"/>
    <property type="match status" value="2"/>
</dbReference>
<evidence type="ECO:0000256" key="4">
    <source>
        <dbReference type="SAM" id="Phobius"/>
    </source>
</evidence>
<dbReference type="SMART" id="SM00320">
    <property type="entry name" value="WD40"/>
    <property type="match status" value="2"/>
</dbReference>
<dbReference type="PANTHER" id="PTHR22847:SF637">
    <property type="entry name" value="WD REPEAT DOMAIN 5B"/>
    <property type="match status" value="1"/>
</dbReference>
<keyword evidence="4" id="KW-0472">Membrane</keyword>
<comment type="caution">
    <text evidence="5">The sequence shown here is derived from an EMBL/GenBank/DDBJ whole genome shotgun (WGS) entry which is preliminary data.</text>
</comment>
<dbReference type="Gene3D" id="2.130.10.10">
    <property type="entry name" value="YVTN repeat-like/Quinoprotein amine dehydrogenase"/>
    <property type="match status" value="1"/>
</dbReference>
<organism evidence="5 6">
    <name type="scientific">Collybiopsis confluens</name>
    <dbReference type="NCBI Taxonomy" id="2823264"/>
    <lineage>
        <taxon>Eukaryota</taxon>
        <taxon>Fungi</taxon>
        <taxon>Dikarya</taxon>
        <taxon>Basidiomycota</taxon>
        <taxon>Agaricomycotina</taxon>
        <taxon>Agaricomycetes</taxon>
        <taxon>Agaricomycetidae</taxon>
        <taxon>Agaricales</taxon>
        <taxon>Marasmiineae</taxon>
        <taxon>Omphalotaceae</taxon>
        <taxon>Collybiopsis</taxon>
    </lineage>
</organism>
<evidence type="ECO:0000256" key="2">
    <source>
        <dbReference type="ARBA" id="ARBA00022737"/>
    </source>
</evidence>
<evidence type="ECO:0008006" key="7">
    <source>
        <dbReference type="Google" id="ProtNLM"/>
    </source>
</evidence>
<gene>
    <name evidence="5" type="ORF">D9757_012118</name>
</gene>
<dbReference type="Pfam" id="PF00400">
    <property type="entry name" value="WD40"/>
    <property type="match status" value="2"/>
</dbReference>
<keyword evidence="6" id="KW-1185">Reference proteome</keyword>
<dbReference type="InterPro" id="IPR019775">
    <property type="entry name" value="WD40_repeat_CS"/>
</dbReference>
<dbReference type="PROSITE" id="PS00678">
    <property type="entry name" value="WD_REPEATS_1"/>
    <property type="match status" value="2"/>
</dbReference>
<dbReference type="AlphaFoldDB" id="A0A8H5LQ57"/>
<dbReference type="PROSITE" id="PS50294">
    <property type="entry name" value="WD_REPEATS_REGION"/>
    <property type="match status" value="1"/>
</dbReference>
<dbReference type="InterPro" id="IPR001680">
    <property type="entry name" value="WD40_rpt"/>
</dbReference>
<feature type="transmembrane region" description="Helical" evidence="4">
    <location>
        <begin position="12"/>
        <end position="33"/>
    </location>
</feature>
<keyword evidence="1 3" id="KW-0853">WD repeat</keyword>
<dbReference type="OrthoDB" id="2615105at2759"/>
<evidence type="ECO:0000256" key="3">
    <source>
        <dbReference type="PROSITE-ProRule" id="PRU00221"/>
    </source>
</evidence>
<evidence type="ECO:0000313" key="5">
    <source>
        <dbReference type="EMBL" id="KAF5365379.1"/>
    </source>
</evidence>
<dbReference type="Proteomes" id="UP000518752">
    <property type="component" value="Unassembled WGS sequence"/>
</dbReference>
<sequence length="346" mass="38359">MWWSAKKHRSGRVGVVGMIILIDIGGTAVTSAIPGCFRWCRKPSVALESLGGGKRRTKVGTWVMVFCTIFNMYMMSTNIHKETKKNKKKLTFPVLETLSPANAALEETENVQTGQQIGHPLHGHTDDGEQVVSGSDDETVRIWNVQTGQQIGDPLCGHTNWVSSVTFSPDGQQVVTGSYDRTVRIWNAQTGQQNPLHGSSTLGPSTAFSSNSPKLVAPLMSKDIIKSLHPLHSMLDKSLQLPPNIYHGSINQQGRLCSHDTQLLLWLPPWMIPGFRDKRQVLTIPSDAPNCAISVNLDNFVYDCSWTKCWDSSHLYAVIFGLRPKPRSLCRPAQARPRRWVLGLGP</sequence>
<dbReference type="InterPro" id="IPR036322">
    <property type="entry name" value="WD40_repeat_dom_sf"/>
</dbReference>
<evidence type="ECO:0000313" key="6">
    <source>
        <dbReference type="Proteomes" id="UP000518752"/>
    </source>
</evidence>
<protein>
    <recommendedName>
        <fullName evidence="7">WD40 repeat-like protein</fullName>
    </recommendedName>
</protein>
<keyword evidence="4" id="KW-1133">Transmembrane helix</keyword>
<dbReference type="EMBL" id="JAACJN010000171">
    <property type="protein sequence ID" value="KAF5365379.1"/>
    <property type="molecule type" value="Genomic_DNA"/>
</dbReference>
<dbReference type="SUPFAM" id="SSF50978">
    <property type="entry name" value="WD40 repeat-like"/>
    <property type="match status" value="1"/>
</dbReference>
<dbReference type="PANTHER" id="PTHR22847">
    <property type="entry name" value="WD40 REPEAT PROTEIN"/>
    <property type="match status" value="1"/>
</dbReference>
<evidence type="ECO:0000256" key="1">
    <source>
        <dbReference type="ARBA" id="ARBA00022574"/>
    </source>
</evidence>
<dbReference type="GO" id="GO:1990234">
    <property type="term" value="C:transferase complex"/>
    <property type="evidence" value="ECO:0007669"/>
    <property type="project" value="UniProtKB-ARBA"/>
</dbReference>
<keyword evidence="2" id="KW-0677">Repeat</keyword>
<dbReference type="InterPro" id="IPR015943">
    <property type="entry name" value="WD40/YVTN_repeat-like_dom_sf"/>
</dbReference>
<feature type="repeat" description="WD" evidence="3">
    <location>
        <begin position="127"/>
        <end position="153"/>
    </location>
</feature>
<proteinExistence type="predicted"/>
<name>A0A8H5LQ57_9AGAR</name>
<reference evidence="5 6" key="1">
    <citation type="journal article" date="2020" name="ISME J.">
        <title>Uncovering the hidden diversity of litter-decomposition mechanisms in mushroom-forming fungi.</title>
        <authorList>
            <person name="Floudas D."/>
            <person name="Bentzer J."/>
            <person name="Ahren D."/>
            <person name="Johansson T."/>
            <person name="Persson P."/>
            <person name="Tunlid A."/>
        </authorList>
    </citation>
    <scope>NUCLEOTIDE SEQUENCE [LARGE SCALE GENOMIC DNA]</scope>
    <source>
        <strain evidence="5 6">CBS 406.79</strain>
    </source>
</reference>
<accession>A0A8H5LQ57</accession>
<feature type="repeat" description="WD" evidence="3">
    <location>
        <begin position="155"/>
        <end position="196"/>
    </location>
</feature>
<feature type="transmembrane region" description="Helical" evidence="4">
    <location>
        <begin position="59"/>
        <end position="79"/>
    </location>
</feature>